<dbReference type="GO" id="GO:0003729">
    <property type="term" value="F:mRNA binding"/>
    <property type="evidence" value="ECO:0007669"/>
    <property type="project" value="InterPro"/>
</dbReference>
<comment type="similarity">
    <text evidence="1">Belongs to the HicA mRNA interferase family.</text>
</comment>
<keyword evidence="4" id="KW-0255">Endonuclease</keyword>
<evidence type="ECO:0000256" key="4">
    <source>
        <dbReference type="ARBA" id="ARBA00022759"/>
    </source>
</evidence>
<proteinExistence type="inferred from homology"/>
<evidence type="ECO:0000313" key="8">
    <source>
        <dbReference type="EMBL" id="TFF35208.1"/>
    </source>
</evidence>
<evidence type="ECO:0000256" key="5">
    <source>
        <dbReference type="ARBA" id="ARBA00022801"/>
    </source>
</evidence>
<dbReference type="EMBL" id="SOZE01000023">
    <property type="protein sequence ID" value="TFF35208.1"/>
    <property type="molecule type" value="Genomic_DNA"/>
</dbReference>
<sequence>MKSYTPKEIIAILMANGFELNRISGSHQIFVNRTTGKRTVVPMHSKDLKKRTLHGILKQAGIDLKD</sequence>
<dbReference type="OrthoDB" id="9798547at2"/>
<keyword evidence="9" id="KW-1185">Reference proteome</keyword>
<keyword evidence="5" id="KW-0378">Hydrolase</keyword>
<dbReference type="GO" id="GO:0016787">
    <property type="term" value="F:hydrolase activity"/>
    <property type="evidence" value="ECO:0007669"/>
    <property type="project" value="UniProtKB-KW"/>
</dbReference>
<dbReference type="AlphaFoldDB" id="A0A4Y8S8A2"/>
<keyword evidence="3" id="KW-0540">Nuclease</keyword>
<comment type="caution">
    <text evidence="8">The sequence shown here is derived from an EMBL/GenBank/DDBJ whole genome shotgun (WGS) entry which is preliminary data.</text>
</comment>
<dbReference type="Gene3D" id="3.30.920.30">
    <property type="entry name" value="Hypothetical protein"/>
    <property type="match status" value="1"/>
</dbReference>
<dbReference type="SUPFAM" id="SSF54786">
    <property type="entry name" value="YcfA/nrd intein domain"/>
    <property type="match status" value="1"/>
</dbReference>
<gene>
    <name evidence="8" type="ORF">E2R66_19785</name>
</gene>
<organism evidence="8 9">
    <name type="scientific">Mucilaginibacter psychrotolerans</name>
    <dbReference type="NCBI Taxonomy" id="1524096"/>
    <lineage>
        <taxon>Bacteria</taxon>
        <taxon>Pseudomonadati</taxon>
        <taxon>Bacteroidota</taxon>
        <taxon>Sphingobacteriia</taxon>
        <taxon>Sphingobacteriales</taxon>
        <taxon>Sphingobacteriaceae</taxon>
        <taxon>Mucilaginibacter</taxon>
    </lineage>
</organism>
<dbReference type="RefSeq" id="WP_133233727.1">
    <property type="nucleotide sequence ID" value="NZ_SOZE01000023.1"/>
</dbReference>
<name>A0A4Y8S8A2_9SPHI</name>
<evidence type="ECO:0000313" key="9">
    <source>
        <dbReference type="Proteomes" id="UP000297540"/>
    </source>
</evidence>
<dbReference type="GO" id="GO:0004519">
    <property type="term" value="F:endonuclease activity"/>
    <property type="evidence" value="ECO:0007669"/>
    <property type="project" value="UniProtKB-KW"/>
</dbReference>
<reference evidence="8 9" key="1">
    <citation type="journal article" date="2017" name="Int. J. Syst. Evol. Microbiol.">
        <title>Mucilaginibacterpsychrotolerans sp. nov., isolated from peatlands.</title>
        <authorList>
            <person name="Deng Y."/>
            <person name="Shen L."/>
            <person name="Xu B."/>
            <person name="Liu Y."/>
            <person name="Gu Z."/>
            <person name="Liu H."/>
            <person name="Zhou Y."/>
        </authorList>
    </citation>
    <scope>NUCLEOTIDE SEQUENCE [LARGE SCALE GENOMIC DNA]</scope>
    <source>
        <strain evidence="8 9">NH7-4</strain>
    </source>
</reference>
<evidence type="ECO:0000256" key="7">
    <source>
        <dbReference type="ARBA" id="ARBA00023016"/>
    </source>
</evidence>
<keyword evidence="7" id="KW-0346">Stress response</keyword>
<evidence type="ECO:0000256" key="3">
    <source>
        <dbReference type="ARBA" id="ARBA00022722"/>
    </source>
</evidence>
<evidence type="ECO:0000256" key="6">
    <source>
        <dbReference type="ARBA" id="ARBA00022884"/>
    </source>
</evidence>
<dbReference type="InterPro" id="IPR012933">
    <property type="entry name" value="HicA_mRNA_interferase"/>
</dbReference>
<dbReference type="Pfam" id="PF07927">
    <property type="entry name" value="HicA_toxin"/>
    <property type="match status" value="1"/>
</dbReference>
<dbReference type="Proteomes" id="UP000297540">
    <property type="component" value="Unassembled WGS sequence"/>
</dbReference>
<protein>
    <submittedName>
        <fullName evidence="8">Type II toxin-antitoxin system HicA family toxin</fullName>
    </submittedName>
</protein>
<keyword evidence="2" id="KW-1277">Toxin-antitoxin system</keyword>
<accession>A0A4Y8S8A2</accession>
<dbReference type="InterPro" id="IPR038570">
    <property type="entry name" value="HicA_sf"/>
</dbReference>
<evidence type="ECO:0000256" key="1">
    <source>
        <dbReference type="ARBA" id="ARBA00006620"/>
    </source>
</evidence>
<evidence type="ECO:0000256" key="2">
    <source>
        <dbReference type="ARBA" id="ARBA00022649"/>
    </source>
</evidence>
<keyword evidence="6" id="KW-0694">RNA-binding</keyword>